<dbReference type="RefSeq" id="WP_084417354.1">
    <property type="nucleotide sequence ID" value="NZ_CP042912.1"/>
</dbReference>
<evidence type="ECO:0000256" key="1">
    <source>
        <dbReference type="ARBA" id="ARBA00023015"/>
    </source>
</evidence>
<dbReference type="Gene3D" id="1.10.1740.10">
    <property type="match status" value="1"/>
</dbReference>
<dbReference type="NCBIfam" id="TIGR02937">
    <property type="entry name" value="sigma70-ECF"/>
    <property type="match status" value="1"/>
</dbReference>
<gene>
    <name evidence="6" type="primary">sigE_7</name>
    <name evidence="6" type="ORF">MFFC18_30200</name>
</gene>
<evidence type="ECO:0000313" key="7">
    <source>
        <dbReference type="Proteomes" id="UP000322214"/>
    </source>
</evidence>
<dbReference type="AlphaFoldDB" id="A0A5B9PD59"/>
<dbReference type="SUPFAM" id="SSF88946">
    <property type="entry name" value="Sigma2 domain of RNA polymerase sigma factors"/>
    <property type="match status" value="1"/>
</dbReference>
<proteinExistence type="predicted"/>
<name>A0A5B9PD59_9BACT</name>
<dbReference type="Pfam" id="PF04542">
    <property type="entry name" value="Sigma70_r2"/>
    <property type="match status" value="1"/>
</dbReference>
<dbReference type="InterPro" id="IPR013325">
    <property type="entry name" value="RNA_pol_sigma_r2"/>
</dbReference>
<dbReference type="InterPro" id="IPR007627">
    <property type="entry name" value="RNA_pol_sigma70_r2"/>
</dbReference>
<sequence length="218" mass="25023">MTAKPKTSSIAARETKSKSDFDNAKLTSHSLIARVKDDDPNAWRRMVDLYSPLVYFWCQESGLPQHDLNDVFQEVFHSVARHISKFHHIEKGTFRGWLRTLTRNKLNDHFRKRGRNPNPIGGTTALQFMEQMPAKSLTGHAHRSHQESEIHHTLLRKALDNIRGSFADQTWKAFWMVVVDGRETINVAKDLSMKPGTVRVAKSRVLKSLRLEIGDIVE</sequence>
<dbReference type="OrthoDB" id="281047at2"/>
<keyword evidence="7" id="KW-1185">Reference proteome</keyword>
<keyword evidence="4" id="KW-0804">Transcription</keyword>
<dbReference type="PANTHER" id="PTHR43133">
    <property type="entry name" value="RNA POLYMERASE ECF-TYPE SIGMA FACTO"/>
    <property type="match status" value="1"/>
</dbReference>
<evidence type="ECO:0000259" key="5">
    <source>
        <dbReference type="Pfam" id="PF04542"/>
    </source>
</evidence>
<keyword evidence="1" id="KW-0805">Transcription regulation</keyword>
<reference evidence="6 7" key="1">
    <citation type="submission" date="2019-08" db="EMBL/GenBank/DDBJ databases">
        <title>Deep-cultivation of Planctomycetes and their phenomic and genomic characterization uncovers novel biology.</title>
        <authorList>
            <person name="Wiegand S."/>
            <person name="Jogler M."/>
            <person name="Boedeker C."/>
            <person name="Pinto D."/>
            <person name="Vollmers J."/>
            <person name="Rivas-Marin E."/>
            <person name="Kohn T."/>
            <person name="Peeters S.H."/>
            <person name="Heuer A."/>
            <person name="Rast P."/>
            <person name="Oberbeckmann S."/>
            <person name="Bunk B."/>
            <person name="Jeske O."/>
            <person name="Meyerdierks A."/>
            <person name="Storesund J.E."/>
            <person name="Kallscheuer N."/>
            <person name="Luecker S."/>
            <person name="Lage O.M."/>
            <person name="Pohl T."/>
            <person name="Merkel B.J."/>
            <person name="Hornburger P."/>
            <person name="Mueller R.-W."/>
            <person name="Bruemmer F."/>
            <person name="Labrenz M."/>
            <person name="Spormann A.M."/>
            <person name="Op den Camp H."/>
            <person name="Overmann J."/>
            <person name="Amann R."/>
            <person name="Jetten M.S.M."/>
            <person name="Mascher T."/>
            <person name="Medema M.H."/>
            <person name="Devos D.P."/>
            <person name="Kaster A.-K."/>
            <person name="Ovreas L."/>
            <person name="Rohde M."/>
            <person name="Galperin M.Y."/>
            <person name="Jogler C."/>
        </authorList>
    </citation>
    <scope>NUCLEOTIDE SEQUENCE [LARGE SCALE GENOMIC DNA]</scope>
    <source>
        <strain evidence="6 7">FC18</strain>
    </source>
</reference>
<accession>A0A5B9PD59</accession>
<dbReference type="KEGG" id="mff:MFFC18_30200"/>
<dbReference type="GO" id="GO:0006352">
    <property type="term" value="P:DNA-templated transcription initiation"/>
    <property type="evidence" value="ECO:0007669"/>
    <property type="project" value="InterPro"/>
</dbReference>
<dbReference type="GO" id="GO:0016987">
    <property type="term" value="F:sigma factor activity"/>
    <property type="evidence" value="ECO:0007669"/>
    <property type="project" value="UniProtKB-KW"/>
</dbReference>
<organism evidence="6 7">
    <name type="scientific">Mariniblastus fucicola</name>
    <dbReference type="NCBI Taxonomy" id="980251"/>
    <lineage>
        <taxon>Bacteria</taxon>
        <taxon>Pseudomonadati</taxon>
        <taxon>Planctomycetota</taxon>
        <taxon>Planctomycetia</taxon>
        <taxon>Pirellulales</taxon>
        <taxon>Pirellulaceae</taxon>
        <taxon>Mariniblastus</taxon>
    </lineage>
</organism>
<protein>
    <submittedName>
        <fullName evidence="6">ECF RNA polymerase sigma factor SigE</fullName>
    </submittedName>
</protein>
<evidence type="ECO:0000256" key="3">
    <source>
        <dbReference type="ARBA" id="ARBA00023125"/>
    </source>
</evidence>
<keyword evidence="3" id="KW-0238">DNA-binding</keyword>
<dbReference type="GO" id="GO:0003677">
    <property type="term" value="F:DNA binding"/>
    <property type="evidence" value="ECO:0007669"/>
    <property type="project" value="UniProtKB-KW"/>
</dbReference>
<dbReference type="PANTHER" id="PTHR43133:SF8">
    <property type="entry name" value="RNA POLYMERASE SIGMA FACTOR HI_1459-RELATED"/>
    <property type="match status" value="1"/>
</dbReference>
<dbReference type="EMBL" id="CP042912">
    <property type="protein sequence ID" value="QEG23125.1"/>
    <property type="molecule type" value="Genomic_DNA"/>
</dbReference>
<dbReference type="InterPro" id="IPR039425">
    <property type="entry name" value="RNA_pol_sigma-70-like"/>
</dbReference>
<dbReference type="STRING" id="980251.GCA_001642875_03939"/>
<evidence type="ECO:0000256" key="2">
    <source>
        <dbReference type="ARBA" id="ARBA00023082"/>
    </source>
</evidence>
<dbReference type="InterPro" id="IPR014284">
    <property type="entry name" value="RNA_pol_sigma-70_dom"/>
</dbReference>
<evidence type="ECO:0000256" key="4">
    <source>
        <dbReference type="ARBA" id="ARBA00023163"/>
    </source>
</evidence>
<keyword evidence="2" id="KW-0731">Sigma factor</keyword>
<evidence type="ECO:0000313" key="6">
    <source>
        <dbReference type="EMBL" id="QEG23125.1"/>
    </source>
</evidence>
<dbReference type="Proteomes" id="UP000322214">
    <property type="component" value="Chromosome"/>
</dbReference>
<feature type="domain" description="RNA polymerase sigma-70 region 2" evidence="5">
    <location>
        <begin position="46"/>
        <end position="115"/>
    </location>
</feature>